<dbReference type="RefSeq" id="WP_272752179.1">
    <property type="nucleotide sequence ID" value="NZ_JAQQLF010000013.1"/>
</dbReference>
<gene>
    <name evidence="2" type="ORF">PQU95_11675</name>
</gene>
<dbReference type="Pfam" id="PF13524">
    <property type="entry name" value="Glyco_trans_1_2"/>
    <property type="match status" value="1"/>
</dbReference>
<evidence type="ECO:0000313" key="3">
    <source>
        <dbReference type="Proteomes" id="UP001219956"/>
    </source>
</evidence>
<name>A0ABT5IZ80_9NEIS</name>
<protein>
    <submittedName>
        <fullName evidence="2">Glycosyltransferase</fullName>
    </submittedName>
</protein>
<proteinExistence type="predicted"/>
<sequence length="413" mass="46562">MMTPLRLAILCSTSNTYLLNMCFALMKGFHRIGVDCQLLDADKPADALGNELDKLCPDAVFEINRTRGQSPLSLPASCLHLCWIQDAWHQDPVSGNKLLHRADPRFGGSDLLYGLLKADYFGLQAQATSQEWKILQPGADTDLYANLPDSRPEPGLASICGYIPKPIKPTPAMHELLIAQHQGRQVSVGDLIFSLSYQHKVSISRHSTGDIHALMTAEINKRLGISISIDEMLALFDSHWTLLLLDTELPRIPDRLGNANAVLDEGLQLQLFGPNQWLGWERLAPYYQRNLSWGSELCNVYRRSQFNLHNGAFGMHQRVLECMAAGGVILINHTDYDPEHDVQAHFTDGEHYIAYQPETLRDTLSQWKAQHETLRDIGQAAASHVRQHHRWENRASAILADIHALHQKRRQLQ</sequence>
<dbReference type="EMBL" id="JAQQLF010000013">
    <property type="protein sequence ID" value="MDC7717871.1"/>
    <property type="molecule type" value="Genomic_DNA"/>
</dbReference>
<dbReference type="Proteomes" id="UP001219956">
    <property type="component" value="Unassembled WGS sequence"/>
</dbReference>
<organism evidence="2 3">
    <name type="scientific">Vogesella aquatica</name>
    <dbReference type="NCBI Taxonomy" id="2984206"/>
    <lineage>
        <taxon>Bacteria</taxon>
        <taxon>Pseudomonadati</taxon>
        <taxon>Pseudomonadota</taxon>
        <taxon>Betaproteobacteria</taxon>
        <taxon>Neisseriales</taxon>
        <taxon>Chromobacteriaceae</taxon>
        <taxon>Vogesella</taxon>
    </lineage>
</organism>
<evidence type="ECO:0000313" key="2">
    <source>
        <dbReference type="EMBL" id="MDC7717871.1"/>
    </source>
</evidence>
<dbReference type="InterPro" id="IPR055259">
    <property type="entry name" value="YkvP/CgeB_Glyco_trans-like"/>
</dbReference>
<keyword evidence="3" id="KW-1185">Reference proteome</keyword>
<comment type="caution">
    <text evidence="2">The sequence shown here is derived from an EMBL/GenBank/DDBJ whole genome shotgun (WGS) entry which is preliminary data.</text>
</comment>
<feature type="domain" description="Spore protein YkvP/CgeB glycosyl transferase-like" evidence="1">
    <location>
        <begin position="265"/>
        <end position="400"/>
    </location>
</feature>
<reference evidence="2 3" key="1">
    <citation type="submission" date="2023-01" db="EMBL/GenBank/DDBJ databases">
        <title>Novel species of the genus Vogesella isolated from rivers.</title>
        <authorList>
            <person name="Lu H."/>
        </authorList>
    </citation>
    <scope>NUCLEOTIDE SEQUENCE [LARGE SCALE GENOMIC DNA]</scope>
    <source>
        <strain evidence="2 3">DC21W</strain>
    </source>
</reference>
<accession>A0ABT5IZ80</accession>
<evidence type="ECO:0000259" key="1">
    <source>
        <dbReference type="Pfam" id="PF13524"/>
    </source>
</evidence>